<feature type="region of interest" description="Disordered" evidence="1">
    <location>
        <begin position="324"/>
        <end position="352"/>
    </location>
</feature>
<comment type="caution">
    <text evidence="2">The sequence shown here is derived from an EMBL/GenBank/DDBJ whole genome shotgun (WGS) entry which is preliminary data.</text>
</comment>
<name>A0AAJ0C8I8_9PEZI</name>
<dbReference type="GeneID" id="85309049"/>
<evidence type="ECO:0000256" key="1">
    <source>
        <dbReference type="SAM" id="MobiDB-lite"/>
    </source>
</evidence>
<feature type="compositionally biased region" description="Basic and acidic residues" evidence="1">
    <location>
        <begin position="333"/>
        <end position="352"/>
    </location>
</feature>
<protein>
    <submittedName>
        <fullName evidence="2">Uncharacterized protein</fullName>
    </submittedName>
</protein>
<evidence type="ECO:0000313" key="2">
    <source>
        <dbReference type="EMBL" id="KAK1770943.1"/>
    </source>
</evidence>
<evidence type="ECO:0000313" key="3">
    <source>
        <dbReference type="Proteomes" id="UP001244011"/>
    </source>
</evidence>
<accession>A0AAJ0C8I8</accession>
<reference evidence="2" key="1">
    <citation type="submission" date="2023-06" db="EMBL/GenBank/DDBJ databases">
        <title>Genome-scale phylogeny and comparative genomics of the fungal order Sordariales.</title>
        <authorList>
            <consortium name="Lawrence Berkeley National Laboratory"/>
            <person name="Hensen N."/>
            <person name="Bonometti L."/>
            <person name="Westerberg I."/>
            <person name="Brannstrom I.O."/>
            <person name="Guillou S."/>
            <person name="Cros-Aarteil S."/>
            <person name="Calhoun S."/>
            <person name="Haridas S."/>
            <person name="Kuo A."/>
            <person name="Mondo S."/>
            <person name="Pangilinan J."/>
            <person name="Riley R."/>
            <person name="Labutti K."/>
            <person name="Andreopoulos B."/>
            <person name="Lipzen A."/>
            <person name="Chen C."/>
            <person name="Yanf M."/>
            <person name="Daum C."/>
            <person name="Ng V."/>
            <person name="Clum A."/>
            <person name="Steindorff A."/>
            <person name="Ohm R."/>
            <person name="Martin F."/>
            <person name="Silar P."/>
            <person name="Natvig D."/>
            <person name="Lalanne C."/>
            <person name="Gautier V."/>
            <person name="Ament-Velasquez S.L."/>
            <person name="Kruys A."/>
            <person name="Hutchinson M.I."/>
            <person name="Powell A.J."/>
            <person name="Barry K."/>
            <person name="Miller A.N."/>
            <person name="Grigoriev I.V."/>
            <person name="Debuchy R."/>
            <person name="Gladieux P."/>
            <person name="Thoren M.H."/>
            <person name="Johannesson H."/>
        </authorList>
    </citation>
    <scope>NUCLEOTIDE SEQUENCE</scope>
    <source>
        <strain evidence="2">8032-3</strain>
    </source>
</reference>
<dbReference type="AlphaFoldDB" id="A0AAJ0C8I8"/>
<keyword evidence="3" id="KW-1185">Reference proteome</keyword>
<organism evidence="2 3">
    <name type="scientific">Phialemonium atrogriseum</name>
    <dbReference type="NCBI Taxonomy" id="1093897"/>
    <lineage>
        <taxon>Eukaryota</taxon>
        <taxon>Fungi</taxon>
        <taxon>Dikarya</taxon>
        <taxon>Ascomycota</taxon>
        <taxon>Pezizomycotina</taxon>
        <taxon>Sordariomycetes</taxon>
        <taxon>Sordariomycetidae</taxon>
        <taxon>Cephalothecales</taxon>
        <taxon>Cephalothecaceae</taxon>
        <taxon>Phialemonium</taxon>
    </lineage>
</organism>
<dbReference type="Proteomes" id="UP001244011">
    <property type="component" value="Unassembled WGS sequence"/>
</dbReference>
<dbReference type="EMBL" id="MU838999">
    <property type="protein sequence ID" value="KAK1770943.1"/>
    <property type="molecule type" value="Genomic_DNA"/>
</dbReference>
<proteinExistence type="predicted"/>
<dbReference type="RefSeq" id="XP_060287156.1">
    <property type="nucleotide sequence ID" value="XM_060425862.1"/>
</dbReference>
<sequence>MAKRKPVFTLAEMEKELGYKIEPLTRSNMAAKRFFSDLSPVSDGVYGRESKTVETGEGKITLTRTSRVGLYSFSVGVYYKFGFNLPLLFTEAEASRTIFNPEHLPILHRHFSIFPESSVTRSTPLHSPEDIGNIKDINQFDQDSFPRGIGDPSGFYFPLSKDVGILRVNRQMRQEALPFAYRTTIFHLDDMDDLAKLLIAVGRIGRDNIESLQFPWESRTDSACKWDEFPDSEDNYLKLPRLHVSGCIQLLQQCKRLKQLRLHFESELMLNIPPADFMADPGIQGLCSIGGIRRLQLRGLGDESLEQCYLAKWLKETMACPTEEEELEDEVAQECKDEKANKPKDAMEQAEV</sequence>
<gene>
    <name evidence="2" type="ORF">QBC33DRAFT_511747</name>
</gene>